<dbReference type="InterPro" id="IPR050834">
    <property type="entry name" value="Glycosyltransf_2"/>
</dbReference>
<dbReference type="InterPro" id="IPR029044">
    <property type="entry name" value="Nucleotide-diphossugar_trans"/>
</dbReference>
<comment type="caution">
    <text evidence="3">The sequence shown here is derived from an EMBL/GenBank/DDBJ whole genome shotgun (WGS) entry which is preliminary data.</text>
</comment>
<dbReference type="PANTHER" id="PTHR43685">
    <property type="entry name" value="GLYCOSYLTRANSFERASE"/>
    <property type="match status" value="1"/>
</dbReference>
<feature type="transmembrane region" description="Helical" evidence="1">
    <location>
        <begin position="269"/>
        <end position="287"/>
    </location>
</feature>
<keyword evidence="1" id="KW-0472">Membrane</keyword>
<reference evidence="3 4" key="1">
    <citation type="submission" date="2019-07" db="EMBL/GenBank/DDBJ databases">
        <title>Whole genome shotgun sequence of Terrabacter aerolatus NBRC 106305.</title>
        <authorList>
            <person name="Hosoyama A."/>
            <person name="Uohara A."/>
            <person name="Ohji S."/>
            <person name="Ichikawa N."/>
        </authorList>
    </citation>
    <scope>NUCLEOTIDE SEQUENCE [LARGE SCALE GENOMIC DNA]</scope>
    <source>
        <strain evidence="3 4">NBRC 106305</strain>
    </source>
</reference>
<dbReference type="Pfam" id="PF00535">
    <property type="entry name" value="Glycos_transf_2"/>
    <property type="match status" value="1"/>
</dbReference>
<organism evidence="3 4">
    <name type="scientific">Terrabacter aerolatus</name>
    <dbReference type="NCBI Taxonomy" id="422442"/>
    <lineage>
        <taxon>Bacteria</taxon>
        <taxon>Bacillati</taxon>
        <taxon>Actinomycetota</taxon>
        <taxon>Actinomycetes</taxon>
        <taxon>Micrococcales</taxon>
        <taxon>Intrasporangiaceae</taxon>
        <taxon>Terrabacter</taxon>
    </lineage>
</organism>
<evidence type="ECO:0000313" key="3">
    <source>
        <dbReference type="EMBL" id="GEO30999.1"/>
    </source>
</evidence>
<dbReference type="InterPro" id="IPR001173">
    <property type="entry name" value="Glyco_trans_2-like"/>
</dbReference>
<dbReference type="Gene3D" id="3.90.550.10">
    <property type="entry name" value="Spore Coat Polysaccharide Biosynthesis Protein SpsA, Chain A"/>
    <property type="match status" value="1"/>
</dbReference>
<evidence type="ECO:0000259" key="2">
    <source>
        <dbReference type="Pfam" id="PF00535"/>
    </source>
</evidence>
<dbReference type="PANTHER" id="PTHR43685:SF2">
    <property type="entry name" value="GLYCOSYLTRANSFERASE 2-LIKE DOMAIN-CONTAINING PROTEIN"/>
    <property type="match status" value="1"/>
</dbReference>
<dbReference type="EMBL" id="BJYX01000015">
    <property type="protein sequence ID" value="GEO30999.1"/>
    <property type="molecule type" value="Genomic_DNA"/>
</dbReference>
<dbReference type="Proteomes" id="UP000321534">
    <property type="component" value="Unassembled WGS sequence"/>
</dbReference>
<name>A0A512D3F7_9MICO</name>
<gene>
    <name evidence="3" type="ORF">TAE01_28090</name>
</gene>
<sequence>MHSTPPVSVIMPLLNEERHLEEAVGAVVHQRYPGEIQIVLAVGPGHDDTLGVARRLAERDPRIIVVENPSGRTPEALNLAVAAADHNIIVRVDGHGFLSDGYIEHAVRVLEETGAANVGGVMLAQGVTDTERAVAVAMTSPLGVGGARFHTGGEPGPADTVYLGVFRRAWLEAAGGYDPRFTRAQDWELNYRIRQAGGVVWFDPALTVEYRPRPDLRALGRQYRDYGRWRRVVATRHKGSINARYLAPPTALVAVAAGLVGGLVWRPLWAIPAAYAAGIGVGGVAIARAEKPAVAMRVPGVLATMHMSWGWGFLTSRPDRLVPEGDES</sequence>
<keyword evidence="1" id="KW-1133">Transmembrane helix</keyword>
<dbReference type="CDD" id="cd02525">
    <property type="entry name" value="Succinoglycan_BP_ExoA"/>
    <property type="match status" value="1"/>
</dbReference>
<evidence type="ECO:0000256" key="1">
    <source>
        <dbReference type="SAM" id="Phobius"/>
    </source>
</evidence>
<feature type="transmembrane region" description="Helical" evidence="1">
    <location>
        <begin position="245"/>
        <end position="263"/>
    </location>
</feature>
<dbReference type="AlphaFoldDB" id="A0A512D3F7"/>
<dbReference type="SUPFAM" id="SSF53448">
    <property type="entry name" value="Nucleotide-diphospho-sugar transferases"/>
    <property type="match status" value="1"/>
</dbReference>
<protein>
    <recommendedName>
        <fullName evidence="2">Glycosyltransferase 2-like domain-containing protein</fullName>
    </recommendedName>
</protein>
<keyword evidence="1" id="KW-0812">Transmembrane</keyword>
<evidence type="ECO:0000313" key="4">
    <source>
        <dbReference type="Proteomes" id="UP000321534"/>
    </source>
</evidence>
<accession>A0A512D3F7</accession>
<feature type="domain" description="Glycosyltransferase 2-like" evidence="2">
    <location>
        <begin position="8"/>
        <end position="172"/>
    </location>
</feature>
<keyword evidence="4" id="KW-1185">Reference proteome</keyword>
<proteinExistence type="predicted"/>